<dbReference type="Gene3D" id="1.20.1270.370">
    <property type="match status" value="1"/>
</dbReference>
<comment type="cofactor">
    <cofactor evidence="1">
        <name>[4Fe-4S] cluster</name>
        <dbReference type="ChEBI" id="CHEBI:49883"/>
    </cofactor>
</comment>
<dbReference type="Proteomes" id="UP000184389">
    <property type="component" value="Unassembled WGS sequence"/>
</dbReference>
<dbReference type="STRING" id="1123281.SAMN02745180_01161"/>
<dbReference type="AlphaFoldDB" id="A0A1M5WCB8"/>
<dbReference type="NCBIfam" id="NF040772">
    <property type="entry name" value="double_cubane"/>
    <property type="match status" value="1"/>
</dbReference>
<dbReference type="Gene3D" id="3.40.50.11890">
    <property type="match status" value="1"/>
</dbReference>
<dbReference type="RefSeq" id="WP_072743858.1">
    <property type="nucleotide sequence ID" value="NZ_FQXR01000005.1"/>
</dbReference>
<organism evidence="3 4">
    <name type="scientific">Sporanaerobacter acetigenes DSM 13106</name>
    <dbReference type="NCBI Taxonomy" id="1123281"/>
    <lineage>
        <taxon>Bacteria</taxon>
        <taxon>Bacillati</taxon>
        <taxon>Bacillota</taxon>
        <taxon>Tissierellia</taxon>
        <taxon>Tissierellales</taxon>
        <taxon>Sporanaerobacteraceae</taxon>
        <taxon>Sporanaerobacter</taxon>
    </lineage>
</organism>
<reference evidence="3 4" key="1">
    <citation type="submission" date="2016-11" db="EMBL/GenBank/DDBJ databases">
        <authorList>
            <person name="Jaros S."/>
            <person name="Januszkiewicz K."/>
            <person name="Wedrychowicz H."/>
        </authorList>
    </citation>
    <scope>NUCLEOTIDE SEQUENCE [LARGE SCALE GENOMIC DNA]</scope>
    <source>
        <strain evidence="3 4">DSM 13106</strain>
    </source>
</reference>
<evidence type="ECO:0000256" key="2">
    <source>
        <dbReference type="ARBA" id="ARBA00005806"/>
    </source>
</evidence>
<protein>
    <submittedName>
        <fullName evidence="3">Benzoyl-CoA reductase/2-hydroxyglutaryl-CoA dehydratase subunit, BcrC/BadD/HgdB</fullName>
    </submittedName>
</protein>
<dbReference type="InterPro" id="IPR010327">
    <property type="entry name" value="FldB/FldC_alpha/beta"/>
</dbReference>
<keyword evidence="4" id="KW-1185">Reference proteome</keyword>
<gene>
    <name evidence="3" type="ORF">SAMN02745180_01161</name>
</gene>
<comment type="similarity">
    <text evidence="2">Belongs to the FldB/FldC dehydratase alpha/beta subunit family.</text>
</comment>
<dbReference type="GO" id="GO:0016836">
    <property type="term" value="F:hydro-lyase activity"/>
    <property type="evidence" value="ECO:0007669"/>
    <property type="project" value="UniProtKB-ARBA"/>
</dbReference>
<dbReference type="Gene3D" id="3.40.50.11900">
    <property type="match status" value="1"/>
</dbReference>
<proteinExistence type="inferred from homology"/>
<evidence type="ECO:0000256" key="1">
    <source>
        <dbReference type="ARBA" id="ARBA00001966"/>
    </source>
</evidence>
<dbReference type="PANTHER" id="PTHR30548">
    <property type="entry name" value="2-HYDROXYGLUTARYL-COA DEHYDRATASE, D-COMPONENT-RELATED"/>
    <property type="match status" value="1"/>
</dbReference>
<dbReference type="EMBL" id="FQXR01000005">
    <property type="protein sequence ID" value="SHH84843.1"/>
    <property type="molecule type" value="Genomic_DNA"/>
</dbReference>
<dbReference type="Pfam" id="PF06050">
    <property type="entry name" value="HGD-D"/>
    <property type="match status" value="1"/>
</dbReference>
<dbReference type="PANTHER" id="PTHR30548:SF6">
    <property type="entry name" value="DEHYDRATASE SUBUNIT YJIM-RELATED"/>
    <property type="match status" value="1"/>
</dbReference>
<dbReference type="InterPro" id="IPR047678">
    <property type="entry name" value="YjiM-like"/>
</dbReference>
<evidence type="ECO:0000313" key="3">
    <source>
        <dbReference type="EMBL" id="SHH84843.1"/>
    </source>
</evidence>
<dbReference type="OrthoDB" id="9810278at2"/>
<accession>A0A1M5WCB8</accession>
<evidence type="ECO:0000313" key="4">
    <source>
        <dbReference type="Proteomes" id="UP000184389"/>
    </source>
</evidence>
<sequence>MNDLPKIFNDFSEARRNSFIKVKEYKDEGENIVGIFCTFTPVEIIYASGAYPISLCGMSDETISDAERDLPKNLCPLIKSSYGFAITQKCPFTYFSDILVGETTCDGKKKMYEYLGQIKPMHVMQLPQAVDREHAYLVWKNEIILLKERLEKEFNVEITDDDLRKAIAKCNETRNVLKELYSLGKMCPPPLTGMEIHTVLQGANFTFDKDEQNKKIKDMISELKEEYKKGVRKVSEDAPRIMITGCPIGGVAEKIIPLIEESGAVVVCYENCSGEKELSQLVDETKDPIDALTEKYLNIGCSVMAPNDARLECMNEMIDEYKIDGVIDIILQACHTYNVETHRIKNFVTGEKNIPYMSIETDYSKADEGQLKTRIAAFIEMI</sequence>
<name>A0A1M5WCB8_9FIRM</name>